<name>A0AA37LPU4_9PEZI</name>
<dbReference type="AlphaFoldDB" id="A0AA37LPU4"/>
<gene>
    <name evidence="2" type="ORF">ColLi_03277</name>
</gene>
<feature type="compositionally biased region" description="Basic and acidic residues" evidence="1">
    <location>
        <begin position="133"/>
        <end position="146"/>
    </location>
</feature>
<evidence type="ECO:0000313" key="2">
    <source>
        <dbReference type="EMBL" id="GJC80439.1"/>
    </source>
</evidence>
<protein>
    <submittedName>
        <fullName evidence="2">Uncharacterized protein</fullName>
    </submittedName>
</protein>
<feature type="compositionally biased region" description="Polar residues" evidence="1">
    <location>
        <begin position="193"/>
        <end position="207"/>
    </location>
</feature>
<comment type="caution">
    <text evidence="2">The sequence shown here is derived from an EMBL/GenBank/DDBJ whole genome shotgun (WGS) entry which is preliminary data.</text>
</comment>
<organism evidence="2 3">
    <name type="scientific">Colletotrichum liriopes</name>
    <dbReference type="NCBI Taxonomy" id="708192"/>
    <lineage>
        <taxon>Eukaryota</taxon>
        <taxon>Fungi</taxon>
        <taxon>Dikarya</taxon>
        <taxon>Ascomycota</taxon>
        <taxon>Pezizomycotina</taxon>
        <taxon>Sordariomycetes</taxon>
        <taxon>Hypocreomycetidae</taxon>
        <taxon>Glomerellales</taxon>
        <taxon>Glomerellaceae</taxon>
        <taxon>Colletotrichum</taxon>
        <taxon>Colletotrichum spaethianum species complex</taxon>
    </lineage>
</organism>
<feature type="compositionally biased region" description="Polar residues" evidence="1">
    <location>
        <begin position="106"/>
        <end position="125"/>
    </location>
</feature>
<feature type="compositionally biased region" description="Basic and acidic residues" evidence="1">
    <location>
        <begin position="92"/>
        <end position="101"/>
    </location>
</feature>
<evidence type="ECO:0000313" key="3">
    <source>
        <dbReference type="Proteomes" id="UP001055172"/>
    </source>
</evidence>
<evidence type="ECO:0000256" key="1">
    <source>
        <dbReference type="SAM" id="MobiDB-lite"/>
    </source>
</evidence>
<proteinExistence type="predicted"/>
<dbReference type="EMBL" id="BPPX01000005">
    <property type="protein sequence ID" value="GJC80439.1"/>
    <property type="molecule type" value="Genomic_DNA"/>
</dbReference>
<sequence>MVPSSSAPIPGEDGPGLASLELSAAQQTMVMEAWGLAKKYEQEFRTAHEVGKKDTCGTSVISPSHWDTLASLQRRFDQEKENLACRWAPKQPEPHTKDRGNHTHRTTTATAIEQTPSVVRLSSVSAIPHGTVKGKESGDDGAKGNDEPDSDDIYASPTILKRKRVESSGSPRAVRKQARPSIDATAAIAPDVSSLQEPSNLSPVNAS</sequence>
<accession>A0AA37LPU4</accession>
<feature type="region of interest" description="Disordered" evidence="1">
    <location>
        <begin position="86"/>
        <end position="207"/>
    </location>
</feature>
<keyword evidence="3" id="KW-1185">Reference proteome</keyword>
<dbReference type="Proteomes" id="UP001055172">
    <property type="component" value="Unassembled WGS sequence"/>
</dbReference>
<reference evidence="2 3" key="1">
    <citation type="submission" date="2021-07" db="EMBL/GenBank/DDBJ databases">
        <title>Genome data of Colletotrichum spaethianum.</title>
        <authorList>
            <person name="Utami Y.D."/>
            <person name="Hiruma K."/>
        </authorList>
    </citation>
    <scope>NUCLEOTIDE SEQUENCE [LARGE SCALE GENOMIC DNA]</scope>
    <source>
        <strain evidence="2 3">MAFF 242679</strain>
    </source>
</reference>